<protein>
    <recommendedName>
        <fullName evidence="4">ABC transporter permease</fullName>
    </recommendedName>
</protein>
<dbReference type="RefSeq" id="WP_057766801.1">
    <property type="nucleotide sequence ID" value="NZ_LMBX01000022.1"/>
</dbReference>
<organism evidence="2 3">
    <name type="scientific">Cytobacillus praedii</name>
    <dbReference type="NCBI Taxonomy" id="1742358"/>
    <lineage>
        <taxon>Bacteria</taxon>
        <taxon>Bacillati</taxon>
        <taxon>Bacillota</taxon>
        <taxon>Bacilli</taxon>
        <taxon>Bacillales</taxon>
        <taxon>Bacillaceae</taxon>
        <taxon>Cytobacillus</taxon>
    </lineage>
</organism>
<evidence type="ECO:0000313" key="3">
    <source>
        <dbReference type="Proteomes" id="UP000293846"/>
    </source>
</evidence>
<dbReference type="AlphaFoldDB" id="A0A4R1AWW3"/>
<sequence>MSAFVRYELLNFIRSLKFIPPVVLYLAWIFILYAYKNVPILSSYGVSSIAIYLVMTWIAMGMLSIEEESEKHILFSHLGSKWRYLRGKWYALLLMMVPLMLFAVFFPIFTGSFKAGMTIEYYLLTFFCHTVFAILGALVGTLFSATRLADNKYAWLSAVFVLVCSLASKSLIETAVFLKWILWIFPPVFNVIDHMDNDFNVNNGLWFDLIFVIAYIVLAATIAVWLFLKKER</sequence>
<evidence type="ECO:0008006" key="4">
    <source>
        <dbReference type="Google" id="ProtNLM"/>
    </source>
</evidence>
<comment type="caution">
    <text evidence="2">The sequence shown here is derived from an EMBL/GenBank/DDBJ whole genome shotgun (WGS) entry which is preliminary data.</text>
</comment>
<keyword evidence="1" id="KW-0472">Membrane</keyword>
<gene>
    <name evidence="2" type="ORF">E0Y62_09605</name>
</gene>
<dbReference type="Proteomes" id="UP000293846">
    <property type="component" value="Unassembled WGS sequence"/>
</dbReference>
<keyword evidence="1" id="KW-0812">Transmembrane</keyword>
<feature type="transmembrane region" description="Helical" evidence="1">
    <location>
        <begin position="12"/>
        <end position="35"/>
    </location>
</feature>
<evidence type="ECO:0000256" key="1">
    <source>
        <dbReference type="SAM" id="Phobius"/>
    </source>
</evidence>
<dbReference type="OrthoDB" id="1936187at2"/>
<keyword evidence="3" id="KW-1185">Reference proteome</keyword>
<feature type="transmembrane region" description="Helical" evidence="1">
    <location>
        <begin position="41"/>
        <end position="65"/>
    </location>
</feature>
<name>A0A4R1AWW3_9BACI</name>
<proteinExistence type="predicted"/>
<feature type="transmembrane region" description="Helical" evidence="1">
    <location>
        <begin position="121"/>
        <end position="143"/>
    </location>
</feature>
<accession>A0A4R1AWW3</accession>
<feature type="transmembrane region" description="Helical" evidence="1">
    <location>
        <begin position="155"/>
        <end position="185"/>
    </location>
</feature>
<feature type="transmembrane region" description="Helical" evidence="1">
    <location>
        <begin position="89"/>
        <end position="109"/>
    </location>
</feature>
<evidence type="ECO:0000313" key="2">
    <source>
        <dbReference type="EMBL" id="TCJ04343.1"/>
    </source>
</evidence>
<dbReference type="EMBL" id="SJTH01000009">
    <property type="protein sequence ID" value="TCJ04343.1"/>
    <property type="molecule type" value="Genomic_DNA"/>
</dbReference>
<dbReference type="STRING" id="1742358.GCA_001439605_02839"/>
<keyword evidence="1" id="KW-1133">Transmembrane helix</keyword>
<feature type="transmembrane region" description="Helical" evidence="1">
    <location>
        <begin position="205"/>
        <end position="228"/>
    </location>
</feature>
<reference evidence="2 3" key="1">
    <citation type="submission" date="2019-03" db="EMBL/GenBank/DDBJ databases">
        <authorList>
            <person name="Jensen L."/>
            <person name="Storgaard J."/>
            <person name="Sulaj E."/>
            <person name="Schramm A."/>
            <person name="Marshall I.P.G."/>
        </authorList>
    </citation>
    <scope>NUCLEOTIDE SEQUENCE [LARGE SCALE GENOMIC DNA]</scope>
    <source>
        <strain evidence="2 3">2017H2G3</strain>
    </source>
</reference>